<reference evidence="7" key="1">
    <citation type="submission" date="2023-04" db="EMBL/GenBank/DDBJ databases">
        <title>Macrococci isolated from food, foodproducing animals, and human clinical materials.</title>
        <authorList>
            <person name="Maslanova I."/>
            <person name="Svec P."/>
            <person name="Sedlacek I."/>
            <person name="Novakova D."/>
            <person name="Keller J.E."/>
            <person name="Schwendener S."/>
            <person name="Finstrlova A."/>
            <person name="Botka T."/>
            <person name="Kovarovic V."/>
            <person name="Petras P."/>
            <person name="Perreten V."/>
            <person name="Pantucek R."/>
        </authorList>
    </citation>
    <scope>NUCLEOTIDE SEQUENCE</scope>
    <source>
        <strain evidence="7">NRL/St 21/332</strain>
    </source>
</reference>
<evidence type="ECO:0000256" key="1">
    <source>
        <dbReference type="ARBA" id="ARBA00004613"/>
    </source>
</evidence>
<evidence type="ECO:0000256" key="2">
    <source>
        <dbReference type="ARBA" id="ARBA00022525"/>
    </source>
</evidence>
<comment type="similarity">
    <text evidence="4">Belongs to the IsaB family.</text>
</comment>
<evidence type="ECO:0000256" key="6">
    <source>
        <dbReference type="SAM" id="SignalP"/>
    </source>
</evidence>
<proteinExistence type="inferred from homology"/>
<dbReference type="EMBL" id="CP124577">
    <property type="protein sequence ID" value="WZE66919.1"/>
    <property type="molecule type" value="Genomic_DNA"/>
</dbReference>
<sequence>MNKRLMKFIIASTLLFGVIIVHDDVNAEYVKPYYQWNGYTGYNYQFLLDPNFKRALLNDNVTINGMKVATNFNHDDIREGMNAFDMMHSKKQYNHRYVQKRYDTVGYKSLKGRYFLLEIPVQQSKLSMKQFNQHYGKYKIGTNVIKDKSGRVIEQTVTYKTNKGIFEANFDAKNRMISCYISADTTTLY</sequence>
<keyword evidence="2" id="KW-0964">Secreted</keyword>
<accession>A0AAU6RA37</accession>
<evidence type="ECO:0000256" key="4">
    <source>
        <dbReference type="ARBA" id="ARBA00093777"/>
    </source>
</evidence>
<keyword evidence="3 6" id="KW-0732">Signal</keyword>
<feature type="signal peptide" evidence="6">
    <location>
        <begin position="1"/>
        <end position="27"/>
    </location>
</feature>
<dbReference type="InterPro" id="IPR058086">
    <property type="entry name" value="IsaB"/>
</dbReference>
<dbReference type="AlphaFoldDB" id="A0AAU6RA37"/>
<evidence type="ECO:0000313" key="7">
    <source>
        <dbReference type="EMBL" id="WZE66919.1"/>
    </source>
</evidence>
<protein>
    <recommendedName>
        <fullName evidence="5">Immunodominant staphylococcal antigen B</fullName>
    </recommendedName>
</protein>
<organism evidence="7">
    <name type="scientific">Macrococcus psychrotolerans</name>
    <dbReference type="NCBI Taxonomy" id="3039389"/>
    <lineage>
        <taxon>Bacteria</taxon>
        <taxon>Bacillati</taxon>
        <taxon>Bacillota</taxon>
        <taxon>Bacilli</taxon>
        <taxon>Bacillales</taxon>
        <taxon>Staphylococcaceae</taxon>
        <taxon>Macrococcus</taxon>
    </lineage>
</organism>
<evidence type="ECO:0000256" key="5">
    <source>
        <dbReference type="ARBA" id="ARBA00093792"/>
    </source>
</evidence>
<comment type="subcellular location">
    <subcellularLocation>
        <location evidence="1">Secreted</location>
    </subcellularLocation>
</comment>
<name>A0AAU6RA37_9STAP</name>
<feature type="chain" id="PRO_5043828790" description="Immunodominant staphylococcal antigen B" evidence="6">
    <location>
        <begin position="28"/>
        <end position="189"/>
    </location>
</feature>
<evidence type="ECO:0000256" key="3">
    <source>
        <dbReference type="ARBA" id="ARBA00022729"/>
    </source>
</evidence>
<dbReference type="NCBIfam" id="NF047686">
    <property type="entry name" value="IsaB_fam"/>
    <property type="match status" value="1"/>
</dbReference>
<dbReference type="RefSeq" id="WP_420494106.1">
    <property type="nucleotide sequence ID" value="NZ_CP124577.1"/>
</dbReference>
<gene>
    <name evidence="7" type="ORF">QA541_01250</name>
</gene>